<dbReference type="Proteomes" id="UP000323502">
    <property type="component" value="Unassembled WGS sequence"/>
</dbReference>
<keyword evidence="3" id="KW-1185">Reference proteome</keyword>
<organism evidence="2 3">
    <name type="scientific">Sphingomonas carotinifaciens</name>
    <dbReference type="NCBI Taxonomy" id="1166323"/>
    <lineage>
        <taxon>Bacteria</taxon>
        <taxon>Pseudomonadati</taxon>
        <taxon>Pseudomonadota</taxon>
        <taxon>Alphaproteobacteria</taxon>
        <taxon>Sphingomonadales</taxon>
        <taxon>Sphingomonadaceae</taxon>
        <taxon>Sphingomonas</taxon>
    </lineage>
</organism>
<accession>A0A1G7PNV9</accession>
<evidence type="ECO:0000313" key="4">
    <source>
        <dbReference type="Proteomes" id="UP000436801"/>
    </source>
</evidence>
<dbReference type="Proteomes" id="UP000436801">
    <property type="component" value="Unassembled WGS sequence"/>
</dbReference>
<name>A0A1G7PNV9_9SPHN</name>
<evidence type="ECO:0000313" key="2">
    <source>
        <dbReference type="EMBL" id="SDF87937.1"/>
    </source>
</evidence>
<dbReference type="RefSeq" id="WP_149683024.1">
    <property type="nucleotide sequence ID" value="NZ_FNBI01000007.1"/>
</dbReference>
<dbReference type="EMBL" id="FNBI01000007">
    <property type="protein sequence ID" value="SDF87937.1"/>
    <property type="molecule type" value="Genomic_DNA"/>
</dbReference>
<sequence>MKEASALDPIWHGSKPDGPLINLRLHVTRLCFVADELRVRCGEAGWEAISENLHLAASLRNLQADTDLSGNNYLCSSAADFDEALSILSERHLAGIVVFNLCWSAYEGAVELAAGPSQGRRPKGALGRDLLRSQHGDAHFPWLKDCLLASIEFFAPKVLDTPELRTLLQEGALAAVAAELLRCFRNDVAHGSLARPHPEDWGKGSEYRIDEEPAILKFRHHTRLLLLLIQIMILQTNATLVELSQVSEGWAPAADVVMQLHGRDRDEHDEDAPELALGTPRISFSVY</sequence>
<dbReference type="OrthoDB" id="7889020at2"/>
<reference evidence="2 3" key="1">
    <citation type="submission" date="2016-10" db="EMBL/GenBank/DDBJ databases">
        <authorList>
            <person name="Varghese N."/>
            <person name="Submissions S."/>
        </authorList>
    </citation>
    <scope>NUCLEOTIDE SEQUENCE [LARGE SCALE GENOMIC DNA]</scope>
    <source>
        <strain evidence="2 3">S7-754</strain>
    </source>
</reference>
<protein>
    <submittedName>
        <fullName evidence="2">Uncharacterized protein</fullName>
    </submittedName>
</protein>
<evidence type="ECO:0000313" key="3">
    <source>
        <dbReference type="Proteomes" id="UP000323502"/>
    </source>
</evidence>
<gene>
    <name evidence="1" type="ORF">GQR91_19010</name>
    <name evidence="2" type="ORF">SAMN05216557_10714</name>
</gene>
<proteinExistence type="predicted"/>
<dbReference type="EMBL" id="WSUT01000007">
    <property type="protein sequence ID" value="MWC45710.1"/>
    <property type="molecule type" value="Genomic_DNA"/>
</dbReference>
<reference evidence="1 4" key="2">
    <citation type="submission" date="2019-12" db="EMBL/GenBank/DDBJ databases">
        <authorList>
            <person name="Zheng J."/>
        </authorList>
    </citation>
    <scope>NUCLEOTIDE SEQUENCE [LARGE SCALE GENOMIC DNA]</scope>
    <source>
        <strain evidence="1 4">DSM 27347</strain>
    </source>
</reference>
<dbReference type="AlphaFoldDB" id="A0A1G7PNV9"/>
<evidence type="ECO:0000313" key="1">
    <source>
        <dbReference type="EMBL" id="MWC45710.1"/>
    </source>
</evidence>